<gene>
    <name evidence="1" type="ORF">B1A_03785</name>
</gene>
<evidence type="ECO:0000313" key="1">
    <source>
        <dbReference type="EMBL" id="EQD75737.1"/>
    </source>
</evidence>
<dbReference type="EMBL" id="AUZX01002760">
    <property type="protein sequence ID" value="EQD75737.1"/>
    <property type="molecule type" value="Genomic_DNA"/>
</dbReference>
<dbReference type="AlphaFoldDB" id="T1C159"/>
<feature type="non-terminal residue" evidence="1">
    <location>
        <position position="213"/>
    </location>
</feature>
<reference evidence="1" key="1">
    <citation type="submission" date="2013-08" db="EMBL/GenBank/DDBJ databases">
        <authorList>
            <person name="Mendez C."/>
            <person name="Richter M."/>
            <person name="Ferrer M."/>
            <person name="Sanchez J."/>
        </authorList>
    </citation>
    <scope>NUCLEOTIDE SEQUENCE</scope>
</reference>
<proteinExistence type="predicted"/>
<protein>
    <submittedName>
        <fullName evidence="1">Transposase</fullName>
    </submittedName>
</protein>
<organism evidence="1">
    <name type="scientific">mine drainage metagenome</name>
    <dbReference type="NCBI Taxonomy" id="410659"/>
    <lineage>
        <taxon>unclassified sequences</taxon>
        <taxon>metagenomes</taxon>
        <taxon>ecological metagenomes</taxon>
    </lineage>
</organism>
<name>T1C159_9ZZZZ</name>
<comment type="caution">
    <text evidence="1">The sequence shown here is derived from an EMBL/GenBank/DDBJ whole genome shotgun (WGS) entry which is preliminary data.</text>
</comment>
<reference evidence="1" key="2">
    <citation type="journal article" date="2014" name="ISME J.">
        <title>Microbial stratification in low pH oxic and suboxic macroscopic growths along an acid mine drainage.</title>
        <authorList>
            <person name="Mendez-Garcia C."/>
            <person name="Mesa V."/>
            <person name="Sprenger R.R."/>
            <person name="Richter M."/>
            <person name="Diez M.S."/>
            <person name="Solano J."/>
            <person name="Bargiela R."/>
            <person name="Golyshina O.V."/>
            <person name="Manteca A."/>
            <person name="Ramos J.L."/>
            <person name="Gallego J.R."/>
            <person name="Llorente I."/>
            <person name="Martins Dos Santos V.A."/>
            <person name="Jensen O.N."/>
            <person name="Pelaez A.I."/>
            <person name="Sanchez J."/>
            <person name="Ferrer M."/>
        </authorList>
    </citation>
    <scope>NUCLEOTIDE SEQUENCE</scope>
</reference>
<sequence>MAIRKRKVGNAVYLEEYKSHRVKGKVVTEFVRYVGKENSEKGVTESARIIDRVESRGSSRAGDIGLLWAMAQDLNIQGIIDRMCLPGSTISTGKVLTAWAINRVIDPESATQLESWVKTTDLPRLSGIDEEKWSKDLFLDSLDSICFDDRTTQELKDLSGNIDREIFMEWRNKHPLKGKDHVAYDLTTVLFFGTSCPLAEFGYNPGHLNRRQI</sequence>
<accession>T1C159</accession>